<keyword evidence="7" id="KW-0325">Glycoprotein</keyword>
<keyword evidence="5 10" id="KW-0472">Membrane</keyword>
<dbReference type="InterPro" id="IPR000920">
    <property type="entry name" value="Myelin_P0-rel"/>
</dbReference>
<keyword evidence="2 10" id="KW-0812">Transmembrane</keyword>
<reference evidence="12 13" key="1">
    <citation type="journal article" date="2019" name="Mol. Ecol. Resour.">
        <title>Chromosome-level genome assembly of Triplophysa tibetana, a fish adapted to the harsh high-altitude environment of the Tibetan Plateau.</title>
        <authorList>
            <person name="Yang X."/>
            <person name="Liu H."/>
            <person name="Ma Z."/>
            <person name="Zou Y."/>
            <person name="Zou M."/>
            <person name="Mao Y."/>
            <person name="Li X."/>
            <person name="Wang H."/>
            <person name="Chen T."/>
            <person name="Wang W."/>
            <person name="Yang R."/>
        </authorList>
    </citation>
    <scope>NUCLEOTIDE SEQUENCE [LARGE SCALE GENOMIC DNA]</scope>
    <source>
        <strain evidence="12">TTIB1903HZAU</strain>
        <tissue evidence="12">Muscle</tissue>
    </source>
</reference>
<evidence type="ECO:0000256" key="6">
    <source>
        <dbReference type="ARBA" id="ARBA00023157"/>
    </source>
</evidence>
<dbReference type="AlphaFoldDB" id="A0A5A9P4U4"/>
<comment type="subcellular location">
    <subcellularLocation>
        <location evidence="1">Membrane</location>
        <topology evidence="1">Single-pass type I membrane protein</topology>
    </subcellularLocation>
</comment>
<dbReference type="Proteomes" id="UP000324632">
    <property type="component" value="Chromosome 9"/>
</dbReference>
<evidence type="ECO:0000256" key="7">
    <source>
        <dbReference type="ARBA" id="ARBA00023180"/>
    </source>
</evidence>
<evidence type="ECO:0000256" key="1">
    <source>
        <dbReference type="ARBA" id="ARBA00004479"/>
    </source>
</evidence>
<evidence type="ECO:0000256" key="5">
    <source>
        <dbReference type="ARBA" id="ARBA00023136"/>
    </source>
</evidence>
<dbReference type="PANTHER" id="PTHR13869">
    <property type="entry name" value="MYELIN P0 RELATED"/>
    <property type="match status" value="1"/>
</dbReference>
<organism evidence="12 13">
    <name type="scientific">Triplophysa tibetana</name>
    <dbReference type="NCBI Taxonomy" id="1572043"/>
    <lineage>
        <taxon>Eukaryota</taxon>
        <taxon>Metazoa</taxon>
        <taxon>Chordata</taxon>
        <taxon>Craniata</taxon>
        <taxon>Vertebrata</taxon>
        <taxon>Euteleostomi</taxon>
        <taxon>Actinopterygii</taxon>
        <taxon>Neopterygii</taxon>
        <taxon>Teleostei</taxon>
        <taxon>Ostariophysi</taxon>
        <taxon>Cypriniformes</taxon>
        <taxon>Nemacheilidae</taxon>
        <taxon>Triplophysa</taxon>
    </lineage>
</organism>
<evidence type="ECO:0000256" key="9">
    <source>
        <dbReference type="SAM" id="MobiDB-lite"/>
    </source>
</evidence>
<dbReference type="EMBL" id="SOYY01000009">
    <property type="protein sequence ID" value="KAA0716943.1"/>
    <property type="molecule type" value="Genomic_DNA"/>
</dbReference>
<gene>
    <name evidence="12" type="ORF">E1301_Tti014940</name>
</gene>
<feature type="domain" description="Ig-like" evidence="11">
    <location>
        <begin position="58"/>
        <end position="153"/>
    </location>
</feature>
<evidence type="ECO:0000256" key="10">
    <source>
        <dbReference type="SAM" id="Phobius"/>
    </source>
</evidence>
<dbReference type="Pfam" id="PF07686">
    <property type="entry name" value="V-set"/>
    <property type="match status" value="1"/>
</dbReference>
<evidence type="ECO:0000256" key="3">
    <source>
        <dbReference type="ARBA" id="ARBA00022729"/>
    </source>
</evidence>
<keyword evidence="4 10" id="KW-1133">Transmembrane helix</keyword>
<dbReference type="PANTHER" id="PTHR13869:SF38">
    <property type="entry name" value="NATURAL CYTOTOXICITY TRIGGERING RECEPTOR 3"/>
    <property type="match status" value="1"/>
</dbReference>
<keyword evidence="13" id="KW-1185">Reference proteome</keyword>
<dbReference type="Gene3D" id="2.60.40.10">
    <property type="entry name" value="Immunoglobulins"/>
    <property type="match status" value="1"/>
</dbReference>
<dbReference type="InterPro" id="IPR013106">
    <property type="entry name" value="Ig_V-set"/>
</dbReference>
<evidence type="ECO:0000313" key="13">
    <source>
        <dbReference type="Proteomes" id="UP000324632"/>
    </source>
</evidence>
<accession>A0A5A9P4U4</accession>
<dbReference type="InterPro" id="IPR007110">
    <property type="entry name" value="Ig-like_dom"/>
</dbReference>
<evidence type="ECO:0000256" key="2">
    <source>
        <dbReference type="ARBA" id="ARBA00022692"/>
    </source>
</evidence>
<dbReference type="InterPro" id="IPR013783">
    <property type="entry name" value="Ig-like_fold"/>
</dbReference>
<evidence type="ECO:0000313" key="12">
    <source>
        <dbReference type="EMBL" id="KAA0716943.1"/>
    </source>
</evidence>
<dbReference type="InterPro" id="IPR036179">
    <property type="entry name" value="Ig-like_dom_sf"/>
</dbReference>
<sequence>MEKILHRKLVGDPYPLKGVFLSVCLFVNAALIPTPTQTVPNPLETSDEEGSANTSPSPQGALYLQQPTHEKAVEGEDVVFQCLLKSEVDEEEAVDKVSWYVNISKGWRNVLQDNKTLEDAFEGRVFLSGDVSMGDLSMTLRNVSVEDQGLYLCVFISTNSIVLQGGGTKLSIRKESGVIEESVGTIIGIVVAAVGMALGLVAVILSQFKDKLNCLQK</sequence>
<evidence type="ECO:0000256" key="4">
    <source>
        <dbReference type="ARBA" id="ARBA00022989"/>
    </source>
</evidence>
<protein>
    <recommendedName>
        <fullName evidence="11">Ig-like domain-containing protein</fullName>
    </recommendedName>
</protein>
<dbReference type="PROSITE" id="PS50835">
    <property type="entry name" value="IG_LIKE"/>
    <property type="match status" value="1"/>
</dbReference>
<evidence type="ECO:0000259" key="11">
    <source>
        <dbReference type="PROSITE" id="PS50835"/>
    </source>
</evidence>
<dbReference type="SUPFAM" id="SSF48726">
    <property type="entry name" value="Immunoglobulin"/>
    <property type="match status" value="1"/>
</dbReference>
<dbReference type="SMART" id="SM00409">
    <property type="entry name" value="IG"/>
    <property type="match status" value="1"/>
</dbReference>
<name>A0A5A9P4U4_9TELE</name>
<keyword evidence="3" id="KW-0732">Signal</keyword>
<feature type="transmembrane region" description="Helical" evidence="10">
    <location>
        <begin position="149"/>
        <end position="166"/>
    </location>
</feature>
<proteinExistence type="predicted"/>
<feature type="transmembrane region" description="Helical" evidence="10">
    <location>
        <begin position="186"/>
        <end position="208"/>
    </location>
</feature>
<dbReference type="GO" id="GO:0005886">
    <property type="term" value="C:plasma membrane"/>
    <property type="evidence" value="ECO:0007669"/>
    <property type="project" value="TreeGrafter"/>
</dbReference>
<keyword evidence="8" id="KW-0393">Immunoglobulin domain</keyword>
<dbReference type="InterPro" id="IPR003599">
    <property type="entry name" value="Ig_sub"/>
</dbReference>
<feature type="region of interest" description="Disordered" evidence="9">
    <location>
        <begin position="36"/>
        <end position="62"/>
    </location>
</feature>
<evidence type="ECO:0000256" key="8">
    <source>
        <dbReference type="ARBA" id="ARBA00023319"/>
    </source>
</evidence>
<keyword evidence="6" id="KW-1015">Disulfide bond</keyword>
<comment type="caution">
    <text evidence="12">The sequence shown here is derived from an EMBL/GenBank/DDBJ whole genome shotgun (WGS) entry which is preliminary data.</text>
</comment>